<accession>A0A0A8Z550</accession>
<keyword evidence="1" id="KW-0812">Transmembrane</keyword>
<sequence length="45" mass="5575">MTSLRLCRFLISWMLVFLLGTEFFFLINWMFECLSIIRFDSFLSW</sequence>
<reference evidence="2" key="2">
    <citation type="journal article" date="2015" name="Data Brief">
        <title>Shoot transcriptome of the giant reed, Arundo donax.</title>
        <authorList>
            <person name="Barrero R.A."/>
            <person name="Guerrero F.D."/>
            <person name="Moolhuijzen P."/>
            <person name="Goolsby J.A."/>
            <person name="Tidwell J."/>
            <person name="Bellgard S.E."/>
            <person name="Bellgard M.I."/>
        </authorList>
    </citation>
    <scope>NUCLEOTIDE SEQUENCE</scope>
    <source>
        <tissue evidence="2">Shoot tissue taken approximately 20 cm above the soil surface</tissue>
    </source>
</reference>
<dbReference type="AlphaFoldDB" id="A0A0A8Z550"/>
<evidence type="ECO:0000256" key="1">
    <source>
        <dbReference type="SAM" id="Phobius"/>
    </source>
</evidence>
<evidence type="ECO:0000313" key="2">
    <source>
        <dbReference type="EMBL" id="JAD32813.1"/>
    </source>
</evidence>
<protein>
    <submittedName>
        <fullName evidence="2">Uncharacterized protein</fullName>
    </submittedName>
</protein>
<organism evidence="2">
    <name type="scientific">Arundo donax</name>
    <name type="common">Giant reed</name>
    <name type="synonym">Donax arundinaceus</name>
    <dbReference type="NCBI Taxonomy" id="35708"/>
    <lineage>
        <taxon>Eukaryota</taxon>
        <taxon>Viridiplantae</taxon>
        <taxon>Streptophyta</taxon>
        <taxon>Embryophyta</taxon>
        <taxon>Tracheophyta</taxon>
        <taxon>Spermatophyta</taxon>
        <taxon>Magnoliopsida</taxon>
        <taxon>Liliopsida</taxon>
        <taxon>Poales</taxon>
        <taxon>Poaceae</taxon>
        <taxon>PACMAD clade</taxon>
        <taxon>Arundinoideae</taxon>
        <taxon>Arundineae</taxon>
        <taxon>Arundo</taxon>
    </lineage>
</organism>
<dbReference type="EMBL" id="GBRH01265082">
    <property type="protein sequence ID" value="JAD32813.1"/>
    <property type="molecule type" value="Transcribed_RNA"/>
</dbReference>
<name>A0A0A8Z550_ARUDO</name>
<keyword evidence="1" id="KW-0472">Membrane</keyword>
<feature type="transmembrane region" description="Helical" evidence="1">
    <location>
        <begin position="9"/>
        <end position="31"/>
    </location>
</feature>
<proteinExistence type="predicted"/>
<keyword evidence="1" id="KW-1133">Transmembrane helix</keyword>
<reference evidence="2" key="1">
    <citation type="submission" date="2014-09" db="EMBL/GenBank/DDBJ databases">
        <authorList>
            <person name="Magalhaes I.L.F."/>
            <person name="Oliveira U."/>
            <person name="Santos F.R."/>
            <person name="Vidigal T.H.D.A."/>
            <person name="Brescovit A.D."/>
            <person name="Santos A.J."/>
        </authorList>
    </citation>
    <scope>NUCLEOTIDE SEQUENCE</scope>
    <source>
        <tissue evidence="2">Shoot tissue taken approximately 20 cm above the soil surface</tissue>
    </source>
</reference>